<protein>
    <submittedName>
        <fullName evidence="1">Uncharacterized protein</fullName>
    </submittedName>
</protein>
<organism evidence="1 2">
    <name type="scientific">Solanum bulbocastanum</name>
    <name type="common">Wild potato</name>
    <dbReference type="NCBI Taxonomy" id="147425"/>
    <lineage>
        <taxon>Eukaryota</taxon>
        <taxon>Viridiplantae</taxon>
        <taxon>Streptophyta</taxon>
        <taxon>Embryophyta</taxon>
        <taxon>Tracheophyta</taxon>
        <taxon>Spermatophyta</taxon>
        <taxon>Magnoliopsida</taxon>
        <taxon>eudicotyledons</taxon>
        <taxon>Gunneridae</taxon>
        <taxon>Pentapetalae</taxon>
        <taxon>asterids</taxon>
        <taxon>lamiids</taxon>
        <taxon>Solanales</taxon>
        <taxon>Solanaceae</taxon>
        <taxon>Solanoideae</taxon>
        <taxon>Solaneae</taxon>
        <taxon>Solanum</taxon>
    </lineage>
</organism>
<reference evidence="1 2" key="1">
    <citation type="submission" date="2024-02" db="EMBL/GenBank/DDBJ databases">
        <title>de novo genome assembly of Solanum bulbocastanum strain 11H21.</title>
        <authorList>
            <person name="Hosaka A.J."/>
        </authorList>
    </citation>
    <scope>NUCLEOTIDE SEQUENCE [LARGE SCALE GENOMIC DNA]</scope>
    <source>
        <tissue evidence="1">Young leaves</tissue>
    </source>
</reference>
<dbReference type="AlphaFoldDB" id="A0AAN8TJM3"/>
<evidence type="ECO:0000313" key="2">
    <source>
        <dbReference type="Proteomes" id="UP001371456"/>
    </source>
</evidence>
<dbReference type="Proteomes" id="UP001371456">
    <property type="component" value="Unassembled WGS sequence"/>
</dbReference>
<keyword evidence="2" id="KW-1185">Reference proteome</keyword>
<evidence type="ECO:0000313" key="1">
    <source>
        <dbReference type="EMBL" id="KAK6786631.1"/>
    </source>
</evidence>
<accession>A0AAN8TJM3</accession>
<proteinExistence type="predicted"/>
<comment type="caution">
    <text evidence="1">The sequence shown here is derived from an EMBL/GenBank/DDBJ whole genome shotgun (WGS) entry which is preliminary data.</text>
</comment>
<sequence length="53" mass="6070">MYLRVLESTRKHRYIPREQVQKGGEEMGKTSVLSALRGAGRQRAKIRDCPGVR</sequence>
<dbReference type="EMBL" id="JBANQN010000006">
    <property type="protein sequence ID" value="KAK6786631.1"/>
    <property type="molecule type" value="Genomic_DNA"/>
</dbReference>
<gene>
    <name evidence="1" type="ORF">RDI58_015156</name>
</gene>
<name>A0AAN8TJM3_SOLBU</name>